<dbReference type="OrthoDB" id="2364593at2"/>
<dbReference type="RefSeq" id="WP_097072776.1">
    <property type="nucleotide sequence ID" value="NZ_OBMQ01000003.1"/>
</dbReference>
<reference evidence="2" key="1">
    <citation type="submission" date="2017-08" db="EMBL/GenBank/DDBJ databases">
        <authorList>
            <person name="Varghese N."/>
            <person name="Submissions S."/>
        </authorList>
    </citation>
    <scope>NUCLEOTIDE SEQUENCE [LARGE SCALE GENOMIC DNA]</scope>
    <source>
        <strain evidence="2">JC22</strain>
    </source>
</reference>
<dbReference type="AlphaFoldDB" id="A0A285SAR2"/>
<name>A0A285SAR2_9BACL</name>
<accession>A0A285SAR2</accession>
<evidence type="ECO:0000313" key="2">
    <source>
        <dbReference type="Proteomes" id="UP000219636"/>
    </source>
</evidence>
<dbReference type="InterPro" id="IPR011990">
    <property type="entry name" value="TPR-like_helical_dom_sf"/>
</dbReference>
<gene>
    <name evidence="1" type="ORF">SAMN05880501_10388</name>
</gene>
<sequence>MKRKLKKYTTFDNVVIFPGTVERLIKKAHEYVESYQYHLANNSFEEALKYSEGDEFTLSVYAYSLYETKSFEKAKEICERLLSIGPTMYLEIMELYLTVCMQLKQYKQVEQIISSLLEEGAIPKAQIEKFQRLKDLNANIAGNKEKQDDISTDGQNEIDSDAFSIDNFMSLLPSEQLNKVHELTTTNIRPIVSYLKSIIEHEKTHPFIKSIILILLVEQEVNIELNISKFNLKRVVNPSTLELPTKLPQFINVSKMIGDKLQKEPSTLEMVEYLIAKHAIVTYPFEWLEYEDEDVALAYIDFVRTMFGSVQEMDYDLVEFLQMLEKLTELQEV</sequence>
<dbReference type="Proteomes" id="UP000219636">
    <property type="component" value="Unassembled WGS sequence"/>
</dbReference>
<dbReference type="SUPFAM" id="SSF116965">
    <property type="entry name" value="Hypothetical protein MPN330"/>
    <property type="match status" value="1"/>
</dbReference>
<dbReference type="EMBL" id="OBMQ01000003">
    <property type="protein sequence ID" value="SOC02682.1"/>
    <property type="molecule type" value="Genomic_DNA"/>
</dbReference>
<dbReference type="SUPFAM" id="SSF48452">
    <property type="entry name" value="TPR-like"/>
    <property type="match status" value="1"/>
</dbReference>
<dbReference type="Gene3D" id="1.25.40.10">
    <property type="entry name" value="Tetratricopeptide repeat domain"/>
    <property type="match status" value="1"/>
</dbReference>
<proteinExistence type="predicted"/>
<keyword evidence="2" id="KW-1185">Reference proteome</keyword>
<evidence type="ECO:0000313" key="1">
    <source>
        <dbReference type="EMBL" id="SOC02682.1"/>
    </source>
</evidence>
<protein>
    <submittedName>
        <fullName evidence="1">Uncharacterized protein</fullName>
    </submittedName>
</protein>
<organism evidence="1 2">
    <name type="scientific">Ureibacillus xyleni</name>
    <dbReference type="NCBI Taxonomy" id="614648"/>
    <lineage>
        <taxon>Bacteria</taxon>
        <taxon>Bacillati</taxon>
        <taxon>Bacillota</taxon>
        <taxon>Bacilli</taxon>
        <taxon>Bacillales</taxon>
        <taxon>Caryophanaceae</taxon>
        <taxon>Ureibacillus</taxon>
    </lineage>
</organism>